<gene>
    <name evidence="5" type="ORF">GSONMT00055703001</name>
</gene>
<feature type="compositionally biased region" description="Polar residues" evidence="3">
    <location>
        <begin position="63"/>
        <end position="75"/>
    </location>
</feature>
<feature type="domain" description="PLEKHM2 PH" evidence="4">
    <location>
        <begin position="117"/>
        <end position="232"/>
    </location>
</feature>
<dbReference type="Pfam" id="PF23142">
    <property type="entry name" value="PH_PLEKHM2"/>
    <property type="match status" value="1"/>
</dbReference>
<feature type="region of interest" description="Disordered" evidence="3">
    <location>
        <begin position="51"/>
        <end position="105"/>
    </location>
</feature>
<proteinExistence type="predicted"/>
<dbReference type="AlphaFoldDB" id="A0A060Y145"/>
<comment type="subcellular location">
    <subcellularLocation>
        <location evidence="1">Cytoplasm</location>
    </subcellularLocation>
</comment>
<name>A0A060Y145_ONCMY</name>
<organism evidence="5 6">
    <name type="scientific">Oncorhynchus mykiss</name>
    <name type="common">Rainbow trout</name>
    <name type="synonym">Salmo gairdneri</name>
    <dbReference type="NCBI Taxonomy" id="8022"/>
    <lineage>
        <taxon>Eukaryota</taxon>
        <taxon>Metazoa</taxon>
        <taxon>Chordata</taxon>
        <taxon>Craniata</taxon>
        <taxon>Vertebrata</taxon>
        <taxon>Euteleostomi</taxon>
        <taxon>Actinopterygii</taxon>
        <taxon>Neopterygii</taxon>
        <taxon>Teleostei</taxon>
        <taxon>Protacanthopterygii</taxon>
        <taxon>Salmoniformes</taxon>
        <taxon>Salmonidae</taxon>
        <taxon>Salmoninae</taxon>
        <taxon>Oncorhynchus</taxon>
    </lineage>
</organism>
<evidence type="ECO:0000256" key="3">
    <source>
        <dbReference type="SAM" id="MobiDB-lite"/>
    </source>
</evidence>
<dbReference type="GO" id="GO:0005737">
    <property type="term" value="C:cytoplasm"/>
    <property type="evidence" value="ECO:0007669"/>
    <property type="project" value="UniProtKB-SubCell"/>
</dbReference>
<feature type="region of interest" description="Disordered" evidence="3">
    <location>
        <begin position="1"/>
        <end position="38"/>
    </location>
</feature>
<reference evidence="5" key="1">
    <citation type="journal article" date="2014" name="Nat. Commun.">
        <title>The rainbow trout genome provides novel insights into evolution after whole-genome duplication in vertebrates.</title>
        <authorList>
            <person name="Berthelot C."/>
            <person name="Brunet F."/>
            <person name="Chalopin D."/>
            <person name="Juanchich A."/>
            <person name="Bernard M."/>
            <person name="Noel B."/>
            <person name="Bento P."/>
            <person name="Da Silva C."/>
            <person name="Labadie K."/>
            <person name="Alberti A."/>
            <person name="Aury J.M."/>
            <person name="Louis A."/>
            <person name="Dehais P."/>
            <person name="Bardou P."/>
            <person name="Montfort J."/>
            <person name="Klopp C."/>
            <person name="Cabau C."/>
            <person name="Gaspin C."/>
            <person name="Thorgaard G.H."/>
            <person name="Boussaha M."/>
            <person name="Quillet E."/>
            <person name="Guyomard R."/>
            <person name="Galiana D."/>
            <person name="Bobe J."/>
            <person name="Volff J.N."/>
            <person name="Genet C."/>
            <person name="Wincker P."/>
            <person name="Jaillon O."/>
            <person name="Roest Crollius H."/>
            <person name="Guiguen Y."/>
        </authorList>
    </citation>
    <scope>NUCLEOTIDE SEQUENCE [LARGE SCALE GENOMIC DNA]</scope>
</reference>
<evidence type="ECO:0000256" key="2">
    <source>
        <dbReference type="ARBA" id="ARBA00022490"/>
    </source>
</evidence>
<feature type="non-terminal residue" evidence="5">
    <location>
        <position position="1"/>
    </location>
</feature>
<protein>
    <recommendedName>
        <fullName evidence="4">PLEKHM2 PH domain-containing protein</fullName>
    </recommendedName>
</protein>
<feature type="compositionally biased region" description="Polar residues" evidence="3">
    <location>
        <begin position="84"/>
        <end position="95"/>
    </location>
</feature>
<evidence type="ECO:0000259" key="4">
    <source>
        <dbReference type="Pfam" id="PF23142"/>
    </source>
</evidence>
<evidence type="ECO:0000313" key="6">
    <source>
        <dbReference type="Proteomes" id="UP000193380"/>
    </source>
</evidence>
<dbReference type="EMBL" id="FR906897">
    <property type="protein sequence ID" value="CDQ85648.1"/>
    <property type="molecule type" value="Genomic_DNA"/>
</dbReference>
<evidence type="ECO:0000256" key="1">
    <source>
        <dbReference type="ARBA" id="ARBA00004496"/>
    </source>
</evidence>
<dbReference type="STRING" id="8022.A0A060Y145"/>
<reference evidence="5" key="2">
    <citation type="submission" date="2014-03" db="EMBL/GenBank/DDBJ databases">
        <authorList>
            <person name="Genoscope - CEA"/>
        </authorList>
    </citation>
    <scope>NUCLEOTIDE SEQUENCE</scope>
</reference>
<evidence type="ECO:0000313" key="5">
    <source>
        <dbReference type="EMBL" id="CDQ85648.1"/>
    </source>
</evidence>
<keyword evidence="2" id="KW-0963">Cytoplasm</keyword>
<feature type="compositionally biased region" description="Polar residues" evidence="3">
    <location>
        <begin position="22"/>
        <end position="33"/>
    </location>
</feature>
<dbReference type="PaxDb" id="8022-A0A060Y145"/>
<dbReference type="Proteomes" id="UP000193380">
    <property type="component" value="Unassembled WGS sequence"/>
</dbReference>
<accession>A0A060Y145</accession>
<dbReference type="InterPro" id="IPR057288">
    <property type="entry name" value="PH_PLEKHM2"/>
</dbReference>
<sequence>DPTMEGPSSARASHFGSPAMKASTQDTIQTSISMEDPTSFFSAKGSSFSLGETWEDQSRDRSLSQPASFYSTEGQSKGGIAGSYSYTVSATSPGPQDQHAEQASPGQLDLLSEDYEAVDHRLKLFLDVEVFEEEEELHSFLKVSTVKFGDPVEFPSFLVVSDQRIYFLEVTSDMEGQPCDWLQKRESHGITELSYLEVGLGSQSIHMEFEDGPVAYTLLVRDSVRCKRFFSLFTGKTHPPTHTHTAHVLHASVSHELRAFLLGILEWSVLALRTICPSLALSVSLSPSVSPFLSLSLSCSLSHPSQYVNHMLLCSQ</sequence>